<dbReference type="GO" id="GO:0016075">
    <property type="term" value="P:rRNA catabolic process"/>
    <property type="evidence" value="ECO:0007669"/>
    <property type="project" value="TreeGrafter"/>
</dbReference>
<dbReference type="InterPro" id="IPR020568">
    <property type="entry name" value="Ribosomal_Su5_D2-typ_SF"/>
</dbReference>
<proteinExistence type="inferred from homology"/>
<dbReference type="PANTHER" id="PTHR11953:SF1">
    <property type="entry name" value="EXOSOME COMPLEX COMPONENT RRP46"/>
    <property type="match status" value="1"/>
</dbReference>
<dbReference type="EMBL" id="ML220114">
    <property type="protein sequence ID" value="TGZ82851.1"/>
    <property type="molecule type" value="Genomic_DNA"/>
</dbReference>
<comment type="similarity">
    <text evidence="2">Belongs to the RNase PH family.</text>
</comment>
<dbReference type="GO" id="GO:0034475">
    <property type="term" value="P:U4 snRNA 3'-end processing"/>
    <property type="evidence" value="ECO:0007669"/>
    <property type="project" value="TreeGrafter"/>
</dbReference>
<evidence type="ECO:0000256" key="2">
    <source>
        <dbReference type="ARBA" id="ARBA00006678"/>
    </source>
</evidence>
<dbReference type="Pfam" id="PF01138">
    <property type="entry name" value="RNase_PH"/>
    <property type="match status" value="1"/>
</dbReference>
<sequence>MTIISATTTLLSRADGSAQVTSSDGTTLIASVSGPMEVRPREEQPLRAYLEVLVRPVVGVAGTRERLLESQLVSCLTPIIRLESYPRTCIQVNIQLLTHSRPIKTSRSSPPPPTILSTALNASILALIDASTALRTTVAATDITINKGRHTVVVDVFSGQLVFVDSEGEFTHEELEEALERGKKEGMVRVDDGGDVMVVDEGGGVGEEIRRVVEEKVQRDLRWKDGK</sequence>
<feature type="domain" description="Exoribonuclease phosphorolytic" evidence="6">
    <location>
        <begin position="4"/>
        <end position="130"/>
    </location>
</feature>
<evidence type="ECO:0000256" key="4">
    <source>
        <dbReference type="ARBA" id="ARBA00022835"/>
    </source>
</evidence>
<evidence type="ECO:0000256" key="1">
    <source>
        <dbReference type="ARBA" id="ARBA00004123"/>
    </source>
</evidence>
<keyword evidence="8" id="KW-1185">Reference proteome</keyword>
<accession>A0A4S2N1B1</accession>
<comment type="subcellular location">
    <subcellularLocation>
        <location evidence="1">Nucleus</location>
    </subcellularLocation>
</comment>
<dbReference type="GO" id="GO:0071028">
    <property type="term" value="P:nuclear mRNA surveillance"/>
    <property type="evidence" value="ECO:0007669"/>
    <property type="project" value="TreeGrafter"/>
</dbReference>
<dbReference type="Gene3D" id="3.30.230.70">
    <property type="entry name" value="GHMP Kinase, N-terminal domain"/>
    <property type="match status" value="1"/>
</dbReference>
<evidence type="ECO:0000259" key="6">
    <source>
        <dbReference type="Pfam" id="PF01138"/>
    </source>
</evidence>
<dbReference type="FunCoup" id="A0A4S2N1B1">
    <property type="interactions" value="250"/>
</dbReference>
<dbReference type="GO" id="GO:0071051">
    <property type="term" value="P:poly(A)-dependent snoRNA 3'-end processing"/>
    <property type="evidence" value="ECO:0007669"/>
    <property type="project" value="TreeGrafter"/>
</dbReference>
<dbReference type="InParanoid" id="A0A4S2N1B1"/>
<evidence type="ECO:0000256" key="5">
    <source>
        <dbReference type="ARBA" id="ARBA00023242"/>
    </source>
</evidence>
<dbReference type="InterPro" id="IPR027408">
    <property type="entry name" value="PNPase/RNase_PH_dom_sf"/>
</dbReference>
<organism evidence="7 8">
    <name type="scientific">Ascodesmis nigricans</name>
    <dbReference type="NCBI Taxonomy" id="341454"/>
    <lineage>
        <taxon>Eukaryota</taxon>
        <taxon>Fungi</taxon>
        <taxon>Dikarya</taxon>
        <taxon>Ascomycota</taxon>
        <taxon>Pezizomycotina</taxon>
        <taxon>Pezizomycetes</taxon>
        <taxon>Pezizales</taxon>
        <taxon>Ascodesmidaceae</taxon>
        <taxon>Ascodesmis</taxon>
    </lineage>
</organism>
<dbReference type="GO" id="GO:0005730">
    <property type="term" value="C:nucleolus"/>
    <property type="evidence" value="ECO:0007669"/>
    <property type="project" value="TreeGrafter"/>
</dbReference>
<dbReference type="GO" id="GO:0003723">
    <property type="term" value="F:RNA binding"/>
    <property type="evidence" value="ECO:0007669"/>
    <property type="project" value="TreeGrafter"/>
</dbReference>
<evidence type="ECO:0000313" key="8">
    <source>
        <dbReference type="Proteomes" id="UP000298138"/>
    </source>
</evidence>
<dbReference type="OrthoDB" id="27298at2759"/>
<dbReference type="InterPro" id="IPR050080">
    <property type="entry name" value="RNase_PH"/>
</dbReference>
<dbReference type="InterPro" id="IPR001247">
    <property type="entry name" value="ExoRNase_PH_dom1"/>
</dbReference>
<name>A0A4S2N1B1_9PEZI</name>
<keyword evidence="4" id="KW-0271">Exosome</keyword>
<dbReference type="GO" id="GO:0000176">
    <property type="term" value="C:nuclear exosome (RNase complex)"/>
    <property type="evidence" value="ECO:0007669"/>
    <property type="project" value="TreeGrafter"/>
</dbReference>
<evidence type="ECO:0000256" key="3">
    <source>
        <dbReference type="ARBA" id="ARBA00022552"/>
    </source>
</evidence>
<evidence type="ECO:0000313" key="7">
    <source>
        <dbReference type="EMBL" id="TGZ82851.1"/>
    </source>
</evidence>
<dbReference type="SUPFAM" id="SSF54211">
    <property type="entry name" value="Ribosomal protein S5 domain 2-like"/>
    <property type="match status" value="1"/>
</dbReference>
<dbReference type="AlphaFoldDB" id="A0A4S2N1B1"/>
<gene>
    <name evidence="7" type="ORF">EX30DRAFT_328712</name>
</gene>
<dbReference type="GO" id="GO:0006364">
    <property type="term" value="P:rRNA processing"/>
    <property type="evidence" value="ECO:0007669"/>
    <property type="project" value="UniProtKB-KW"/>
</dbReference>
<keyword evidence="3" id="KW-0698">rRNA processing</keyword>
<dbReference type="STRING" id="341454.A0A4S2N1B1"/>
<dbReference type="PANTHER" id="PTHR11953">
    <property type="entry name" value="EXOSOME COMPLEX COMPONENT"/>
    <property type="match status" value="1"/>
</dbReference>
<reference evidence="7 8" key="1">
    <citation type="submission" date="2019-04" db="EMBL/GenBank/DDBJ databases">
        <title>Comparative genomics and transcriptomics to analyze fruiting body development in filamentous ascomycetes.</title>
        <authorList>
            <consortium name="DOE Joint Genome Institute"/>
            <person name="Lutkenhaus R."/>
            <person name="Traeger S."/>
            <person name="Breuer J."/>
            <person name="Kuo A."/>
            <person name="Lipzen A."/>
            <person name="Pangilinan J."/>
            <person name="Dilworth D."/>
            <person name="Sandor L."/>
            <person name="Poggeler S."/>
            <person name="Barry K."/>
            <person name="Grigoriev I.V."/>
            <person name="Nowrousian M."/>
        </authorList>
    </citation>
    <scope>NUCLEOTIDE SEQUENCE [LARGE SCALE GENOMIC DNA]</scope>
    <source>
        <strain evidence="7 8">CBS 389.68</strain>
    </source>
</reference>
<dbReference type="GO" id="GO:0000177">
    <property type="term" value="C:cytoplasmic exosome (RNase complex)"/>
    <property type="evidence" value="ECO:0007669"/>
    <property type="project" value="TreeGrafter"/>
</dbReference>
<dbReference type="Proteomes" id="UP000298138">
    <property type="component" value="Unassembled WGS sequence"/>
</dbReference>
<keyword evidence="5" id="KW-0539">Nucleus</keyword>
<protein>
    <recommendedName>
        <fullName evidence="6">Exoribonuclease phosphorolytic domain-containing protein</fullName>
    </recommendedName>
</protein>